<dbReference type="CDD" id="cd08411">
    <property type="entry name" value="PBP2_OxyR"/>
    <property type="match status" value="1"/>
</dbReference>
<protein>
    <submittedName>
        <fullName evidence="6">DNA-binding transcriptional regulator OxyR</fullName>
    </submittedName>
</protein>
<dbReference type="Proteomes" id="UP000248079">
    <property type="component" value="Unassembled WGS sequence"/>
</dbReference>
<evidence type="ECO:0000313" key="7">
    <source>
        <dbReference type="Proteomes" id="UP000248079"/>
    </source>
</evidence>
<evidence type="ECO:0000256" key="2">
    <source>
        <dbReference type="ARBA" id="ARBA00023015"/>
    </source>
</evidence>
<keyword evidence="4" id="KW-0804">Transcription</keyword>
<proteinExistence type="inferred from homology"/>
<dbReference type="SUPFAM" id="SSF46785">
    <property type="entry name" value="Winged helix' DNA-binding domain"/>
    <property type="match status" value="1"/>
</dbReference>
<dbReference type="PROSITE" id="PS50931">
    <property type="entry name" value="HTH_LYSR"/>
    <property type="match status" value="1"/>
</dbReference>
<dbReference type="Gene3D" id="3.40.190.10">
    <property type="entry name" value="Periplasmic binding protein-like II"/>
    <property type="match status" value="2"/>
</dbReference>
<dbReference type="PRINTS" id="PR00039">
    <property type="entry name" value="HTHLYSR"/>
</dbReference>
<dbReference type="InterPro" id="IPR036390">
    <property type="entry name" value="WH_DNA-bd_sf"/>
</dbReference>
<dbReference type="SUPFAM" id="SSF53850">
    <property type="entry name" value="Periplasmic binding protein-like II"/>
    <property type="match status" value="1"/>
</dbReference>
<reference evidence="6 7" key="1">
    <citation type="submission" date="2018-05" db="EMBL/GenBank/DDBJ databases">
        <title>Marinifilum breve JC075T sp. nov., a marine bacterium isolated from Yongle Blue Hole in the South China Sea.</title>
        <authorList>
            <person name="Fu T."/>
        </authorList>
    </citation>
    <scope>NUCLEOTIDE SEQUENCE [LARGE SCALE GENOMIC DNA]</scope>
    <source>
        <strain evidence="6 7">JC075</strain>
    </source>
</reference>
<dbReference type="Pfam" id="PF00126">
    <property type="entry name" value="HTH_1"/>
    <property type="match status" value="1"/>
</dbReference>
<gene>
    <name evidence="6" type="ORF">DF185_13735</name>
</gene>
<dbReference type="GO" id="GO:0003700">
    <property type="term" value="F:DNA-binding transcription factor activity"/>
    <property type="evidence" value="ECO:0007669"/>
    <property type="project" value="InterPro"/>
</dbReference>
<name>A0A2V3ZXH5_9BACT</name>
<feature type="domain" description="HTH lysR-type" evidence="5">
    <location>
        <begin position="2"/>
        <end position="59"/>
    </location>
</feature>
<dbReference type="InterPro" id="IPR036388">
    <property type="entry name" value="WH-like_DNA-bd_sf"/>
</dbReference>
<dbReference type="FunFam" id="1.10.10.10:FF:000001">
    <property type="entry name" value="LysR family transcriptional regulator"/>
    <property type="match status" value="1"/>
</dbReference>
<keyword evidence="3 6" id="KW-0238">DNA-binding</keyword>
<dbReference type="OrthoDB" id="9803735at2"/>
<keyword evidence="2" id="KW-0805">Transcription regulation</keyword>
<dbReference type="AlphaFoldDB" id="A0A2V3ZXH5"/>
<evidence type="ECO:0000256" key="4">
    <source>
        <dbReference type="ARBA" id="ARBA00023163"/>
    </source>
</evidence>
<keyword evidence="7" id="KW-1185">Reference proteome</keyword>
<evidence type="ECO:0000256" key="1">
    <source>
        <dbReference type="ARBA" id="ARBA00009437"/>
    </source>
</evidence>
<dbReference type="InterPro" id="IPR000847">
    <property type="entry name" value="LysR_HTH_N"/>
</dbReference>
<dbReference type="Gene3D" id="1.10.10.10">
    <property type="entry name" value="Winged helix-like DNA-binding domain superfamily/Winged helix DNA-binding domain"/>
    <property type="match status" value="1"/>
</dbReference>
<dbReference type="GO" id="GO:0005829">
    <property type="term" value="C:cytosol"/>
    <property type="evidence" value="ECO:0007669"/>
    <property type="project" value="TreeGrafter"/>
</dbReference>
<dbReference type="PANTHER" id="PTHR30419">
    <property type="entry name" value="HTH-TYPE TRANSCRIPTIONAL REGULATOR YBHD"/>
    <property type="match status" value="1"/>
</dbReference>
<dbReference type="RefSeq" id="WP_110361318.1">
    <property type="nucleotide sequence ID" value="NZ_QFLI01000005.1"/>
</dbReference>
<organism evidence="6 7">
    <name type="scientific">Marinifilum breve</name>
    <dbReference type="NCBI Taxonomy" id="2184082"/>
    <lineage>
        <taxon>Bacteria</taxon>
        <taxon>Pseudomonadati</taxon>
        <taxon>Bacteroidota</taxon>
        <taxon>Bacteroidia</taxon>
        <taxon>Marinilabiliales</taxon>
        <taxon>Marinifilaceae</taxon>
    </lineage>
</organism>
<dbReference type="Pfam" id="PF03466">
    <property type="entry name" value="LysR_substrate"/>
    <property type="match status" value="1"/>
</dbReference>
<dbReference type="InterPro" id="IPR005119">
    <property type="entry name" value="LysR_subst-bd"/>
</dbReference>
<evidence type="ECO:0000259" key="5">
    <source>
        <dbReference type="PROSITE" id="PS50931"/>
    </source>
</evidence>
<comment type="caution">
    <text evidence="6">The sequence shown here is derived from an EMBL/GenBank/DDBJ whole genome shotgun (WGS) entry which is preliminary data.</text>
</comment>
<evidence type="ECO:0000313" key="6">
    <source>
        <dbReference type="EMBL" id="PXY00953.1"/>
    </source>
</evidence>
<dbReference type="PANTHER" id="PTHR30419:SF29">
    <property type="entry name" value="LYSR-FAMILY TRANSCRIPTIONAL REGULATOR"/>
    <property type="match status" value="1"/>
</dbReference>
<comment type="similarity">
    <text evidence="1">Belongs to the LysR transcriptional regulatory family.</text>
</comment>
<evidence type="ECO:0000256" key="3">
    <source>
        <dbReference type="ARBA" id="ARBA00023125"/>
    </source>
</evidence>
<sequence length="313" mass="36488">MITITQLEYIVAVDTYRHFATAAEKCFITQPTLSMQIKKLEEYLDVTIFDRSKQPIIPTDVGLDIIEQARIILSETQKVDEIIKEHKNTIEGNLKIGIIPTLAPFLLPMFIGDYIRKYPSIKVEVEEMVSEEIVKSLKKDKIDVGIFVTPAKDDKIRERHLFYEEMMIYAHKDHPLLKQPIVEVKDIATPEIWMLSDGHCFRNQVINLCEMHDLQHQELPFEFESNSLETLMKIVDREGGFTLIPELATQYMPEDKLKQVKKFTNINPLREVSLVYSRHYTKNRLLDLLADQIKNIIPNNFLSSDRGTIVEWR</sequence>
<dbReference type="EMBL" id="QFLI01000005">
    <property type="protein sequence ID" value="PXY00953.1"/>
    <property type="molecule type" value="Genomic_DNA"/>
</dbReference>
<dbReference type="GO" id="GO:0003677">
    <property type="term" value="F:DNA binding"/>
    <property type="evidence" value="ECO:0007669"/>
    <property type="project" value="UniProtKB-KW"/>
</dbReference>
<accession>A0A2V3ZXH5</accession>
<dbReference type="InterPro" id="IPR050950">
    <property type="entry name" value="HTH-type_LysR_regulators"/>
</dbReference>